<feature type="compositionally biased region" description="Acidic residues" evidence="1">
    <location>
        <begin position="763"/>
        <end position="788"/>
    </location>
</feature>
<feature type="compositionally biased region" description="Low complexity" evidence="1">
    <location>
        <begin position="67"/>
        <end position="79"/>
    </location>
</feature>
<keyword evidence="3" id="KW-1185">Reference proteome</keyword>
<evidence type="ECO:0000256" key="1">
    <source>
        <dbReference type="SAM" id="MobiDB-lite"/>
    </source>
</evidence>
<feature type="compositionally biased region" description="Basic and acidic residues" evidence="1">
    <location>
        <begin position="19"/>
        <end position="28"/>
    </location>
</feature>
<feature type="compositionally biased region" description="Acidic residues" evidence="1">
    <location>
        <begin position="87"/>
        <end position="98"/>
    </location>
</feature>
<protein>
    <submittedName>
        <fullName evidence="2">Uncharacterized protein</fullName>
    </submittedName>
</protein>
<feature type="compositionally biased region" description="Acidic residues" evidence="1">
    <location>
        <begin position="123"/>
        <end position="134"/>
    </location>
</feature>
<evidence type="ECO:0000313" key="2">
    <source>
        <dbReference type="EMBL" id="KAK3672860.1"/>
    </source>
</evidence>
<dbReference type="Gene3D" id="3.80.10.10">
    <property type="entry name" value="Ribonuclease Inhibitor"/>
    <property type="match status" value="1"/>
</dbReference>
<feature type="region of interest" description="Disordered" evidence="1">
    <location>
        <begin position="1"/>
        <end position="178"/>
    </location>
</feature>
<feature type="compositionally biased region" description="Polar residues" evidence="1">
    <location>
        <begin position="103"/>
        <end position="119"/>
    </location>
</feature>
<dbReference type="AlphaFoldDB" id="A0AAE0WJH7"/>
<organism evidence="2 3">
    <name type="scientific">Recurvomyces mirabilis</name>
    <dbReference type="NCBI Taxonomy" id="574656"/>
    <lineage>
        <taxon>Eukaryota</taxon>
        <taxon>Fungi</taxon>
        <taxon>Dikarya</taxon>
        <taxon>Ascomycota</taxon>
        <taxon>Pezizomycotina</taxon>
        <taxon>Dothideomycetes</taxon>
        <taxon>Dothideomycetidae</taxon>
        <taxon>Mycosphaerellales</taxon>
        <taxon>Teratosphaeriaceae</taxon>
        <taxon>Recurvomyces</taxon>
    </lineage>
</organism>
<feature type="region of interest" description="Disordered" evidence="1">
    <location>
        <begin position="667"/>
        <end position="788"/>
    </location>
</feature>
<feature type="compositionally biased region" description="Basic residues" evidence="1">
    <location>
        <begin position="152"/>
        <end position="161"/>
    </location>
</feature>
<accession>A0AAE0WJH7</accession>
<proteinExistence type="predicted"/>
<sequence>MASAGTSSRRTRQAVVGESSKRSLRERAATPSYVDPETDDEDELGHDYEPASPPAPRKAPRLILRAPQRPQRQVRPIRQATKRYVEPDSDDESEDEGVVEPAQRSSRSSGRLTRQTATSYAEPDSDDDVDDEAEFVPVAPPQLQHRQEARAPPRKRRKVQARPRPQTRLMRGDKGKAAVKSVLRGIGKKRRWNTVGAPPKQAFTGPSDKKIPDWASLPINILRDIFIFASQPVHEQTRTASANVDRLLKTARLSPLLNNLQPHHLLELLQIPKEKRCINYNAKVKSLQIDVRRLAYTATGRGLFDISLLVAECPQLQQVEILHPVDEPPFRPLKIQNWHYPANFFESLEEHGTKLRSWRWNRDMINIIDASEMYALMVKTHSGKSFEYLTKLTLCGYDWNDSAEPAEAEGGATSAATAPGLATSIGLIPRLKDLTFISCEVLVDNFLERLPTNLERLEITNCLELTSGMLQSYLLTGGSQVRELVLNHNPALNLTFLTSLKTACPKLEVLKMDLRLFSEKINSNDAEPLYEELLGSEDIPTWPSTLRHLELTQLNRWQAEAAQNLFRSVVDNSADLPDLRILILHSHINIPWRQRAEFRDQWIDRLHQVYARRADAPNPYLGSLRQFAEWKAAQAVGWDIKQNGRAKPDDPEAPGDFVVGRGISHVQMSSPKRHDGDTDVFSESSPEKQDGDKAKVRRSTRVKESVARVPLSATGSDSGGEEEDEDDEQEDQTGLHVQGLCNIVDIRIDNQRPRENEFTAGDFLDDEISGDEDWQEGNDNDADDGYAW</sequence>
<comment type="caution">
    <text evidence="2">The sequence shown here is derived from an EMBL/GenBank/DDBJ whole genome shotgun (WGS) entry which is preliminary data.</text>
</comment>
<dbReference type="EMBL" id="JAUTXT010000029">
    <property type="protein sequence ID" value="KAK3672860.1"/>
    <property type="molecule type" value="Genomic_DNA"/>
</dbReference>
<gene>
    <name evidence="2" type="ORF">LTR78_007213</name>
</gene>
<evidence type="ECO:0000313" key="3">
    <source>
        <dbReference type="Proteomes" id="UP001274830"/>
    </source>
</evidence>
<dbReference type="Proteomes" id="UP001274830">
    <property type="component" value="Unassembled WGS sequence"/>
</dbReference>
<dbReference type="SUPFAM" id="SSF52047">
    <property type="entry name" value="RNI-like"/>
    <property type="match status" value="1"/>
</dbReference>
<dbReference type="InterPro" id="IPR032675">
    <property type="entry name" value="LRR_dom_sf"/>
</dbReference>
<feature type="compositionally biased region" description="Basic and acidic residues" evidence="1">
    <location>
        <begin position="685"/>
        <end position="694"/>
    </location>
</feature>
<reference evidence="2" key="1">
    <citation type="submission" date="2023-07" db="EMBL/GenBank/DDBJ databases">
        <title>Black Yeasts Isolated from many extreme environments.</title>
        <authorList>
            <person name="Coleine C."/>
            <person name="Stajich J.E."/>
            <person name="Selbmann L."/>
        </authorList>
    </citation>
    <scope>NUCLEOTIDE SEQUENCE</scope>
    <source>
        <strain evidence="2">CCFEE 5485</strain>
    </source>
</reference>
<name>A0AAE0WJH7_9PEZI</name>
<feature type="compositionally biased region" description="Acidic residues" evidence="1">
    <location>
        <begin position="719"/>
        <end position="731"/>
    </location>
</feature>
<feature type="compositionally biased region" description="Basic and acidic residues" evidence="1">
    <location>
        <begin position="746"/>
        <end position="757"/>
    </location>
</feature>